<gene>
    <name evidence="8" type="primary">dph5</name>
    <name evidence="9" type="ORF">ENM70_00135</name>
    <name evidence="8" type="ORF">ENP99_01550</name>
</gene>
<dbReference type="AlphaFoldDB" id="A0A7J2T9W9"/>
<dbReference type="EMBL" id="DRYU01000003">
    <property type="protein sequence ID" value="HHP92034.1"/>
    <property type="molecule type" value="Genomic_DNA"/>
</dbReference>
<feature type="binding site" evidence="6">
    <location>
        <begin position="115"/>
        <end position="116"/>
    </location>
    <ligand>
        <name>S-adenosyl-L-methionine</name>
        <dbReference type="ChEBI" id="CHEBI:59789"/>
    </ligand>
</feature>
<feature type="binding site" evidence="6">
    <location>
        <position position="9"/>
    </location>
    <ligand>
        <name>S-adenosyl-L-methionine</name>
        <dbReference type="ChEBI" id="CHEBI:59789"/>
    </ligand>
</feature>
<evidence type="ECO:0000313" key="9">
    <source>
        <dbReference type="EMBL" id="HHP92034.1"/>
    </source>
</evidence>
<dbReference type="Gene3D" id="3.40.1010.10">
    <property type="entry name" value="Cobalt-precorrin-4 Transmethylase, Domain 1"/>
    <property type="match status" value="1"/>
</dbReference>
<dbReference type="PANTHER" id="PTHR10882:SF0">
    <property type="entry name" value="DIPHTHINE METHYL ESTER SYNTHASE"/>
    <property type="match status" value="1"/>
</dbReference>
<keyword evidence="3 8" id="KW-0489">Methyltransferase</keyword>
<reference evidence="8" key="1">
    <citation type="journal article" date="2020" name="mSystems">
        <title>Genome- and Community-Level Interaction Insights into Carbon Utilization and Element Cycling Functions of Hydrothermarchaeota in Hydrothermal Sediment.</title>
        <authorList>
            <person name="Zhou Z."/>
            <person name="Liu Y."/>
            <person name="Xu W."/>
            <person name="Pan J."/>
            <person name="Luo Z.H."/>
            <person name="Li M."/>
        </authorList>
    </citation>
    <scope>NUCLEOTIDE SEQUENCE [LARGE SCALE GENOMIC DNA]</scope>
    <source>
        <strain evidence="9">SpSt-1109</strain>
        <strain evidence="8">SpSt-27</strain>
    </source>
</reference>
<evidence type="ECO:0000256" key="4">
    <source>
        <dbReference type="ARBA" id="ARBA00022679"/>
    </source>
</evidence>
<dbReference type="GO" id="GO:0004164">
    <property type="term" value="F:diphthine synthase activity"/>
    <property type="evidence" value="ECO:0007669"/>
    <property type="project" value="UniProtKB-EC"/>
</dbReference>
<dbReference type="InterPro" id="IPR014777">
    <property type="entry name" value="4pyrrole_Mease_sub1"/>
</dbReference>
<comment type="pathway">
    <text evidence="1">Protein modification; peptidyl-diphthamide biosynthesis.</text>
</comment>
<evidence type="ECO:0000256" key="2">
    <source>
        <dbReference type="ARBA" id="ARBA00006729"/>
    </source>
</evidence>
<dbReference type="GO" id="GO:0032259">
    <property type="term" value="P:methylation"/>
    <property type="evidence" value="ECO:0007669"/>
    <property type="project" value="UniProtKB-KW"/>
</dbReference>
<feature type="binding site" evidence="6">
    <location>
        <position position="167"/>
    </location>
    <ligand>
        <name>S-adenosyl-L-methionine</name>
        <dbReference type="ChEBI" id="CHEBI:59789"/>
    </ligand>
</feature>
<feature type="binding site" evidence="6">
    <location>
        <position position="211"/>
    </location>
    <ligand>
        <name>S-adenosyl-L-methionine</name>
        <dbReference type="ChEBI" id="CHEBI:59789"/>
    </ligand>
</feature>
<dbReference type="InterPro" id="IPR014776">
    <property type="entry name" value="4pyrrole_Mease_sub2"/>
</dbReference>
<dbReference type="NCBIfam" id="TIGR00522">
    <property type="entry name" value="dph5"/>
    <property type="match status" value="1"/>
</dbReference>
<evidence type="ECO:0000256" key="3">
    <source>
        <dbReference type="ARBA" id="ARBA00022603"/>
    </source>
</evidence>
<proteinExistence type="inferred from homology"/>
<feature type="binding site" evidence="6">
    <location>
        <position position="87"/>
    </location>
    <ligand>
        <name>S-adenosyl-L-methionine</name>
        <dbReference type="ChEBI" id="CHEBI:59789"/>
    </ligand>
</feature>
<dbReference type="EC" id="2.1.1.98" evidence="8"/>
<dbReference type="InterPro" id="IPR035996">
    <property type="entry name" value="4pyrrol_Methylase_sf"/>
</dbReference>
<dbReference type="Pfam" id="PF00590">
    <property type="entry name" value="TP_methylase"/>
    <property type="match status" value="1"/>
</dbReference>
<feature type="binding site" evidence="6">
    <location>
        <position position="238"/>
    </location>
    <ligand>
        <name>S-adenosyl-L-methionine</name>
        <dbReference type="ChEBI" id="CHEBI:59789"/>
    </ligand>
</feature>
<evidence type="ECO:0000313" key="8">
    <source>
        <dbReference type="EMBL" id="HEH30792.1"/>
    </source>
</evidence>
<evidence type="ECO:0000256" key="1">
    <source>
        <dbReference type="ARBA" id="ARBA00005156"/>
    </source>
</evidence>
<protein>
    <submittedName>
        <fullName evidence="8">Diphthine synthase</fullName>
        <ecNumber evidence="8">2.1.1.98</ecNumber>
    </submittedName>
</protein>
<accession>A0A7J2T9W9</accession>
<dbReference type="PANTHER" id="PTHR10882">
    <property type="entry name" value="DIPHTHINE SYNTHASE"/>
    <property type="match status" value="1"/>
</dbReference>
<dbReference type="PIRSF" id="PIRSF036432">
    <property type="entry name" value="Diphthine_synth"/>
    <property type="match status" value="1"/>
</dbReference>
<sequence>MLRLIGIGLSIDMLPLGNLKKILSCDEIVVDSYTSIWFPSAYLLTSLLIQLGKTVVIAPRNYLEGGEVKNLIRRALDKEVCILVTGDPLIATTHSSIITEALVNNVEVEVVPAVSIFNVSISLSCLQVYRFGKIVTVVSPKNGIVYEYPYDVIKMNRLQNLHTLLLLEIDVEKNYYMKPYEAIKILLDIQEKREENIISLKDIAIILGDVLSCRQKIWILTIEEILRMQYEFLYNKLYTIIIPSRKLHPVEEECLNLIRKGKMSYLCAISEEELKKIAQLIYNQ</sequence>
<dbReference type="UniPathway" id="UPA00559"/>
<dbReference type="InterPro" id="IPR000878">
    <property type="entry name" value="4pyrrol_Mease"/>
</dbReference>
<feature type="domain" description="Tetrapyrrole methylase" evidence="7">
    <location>
        <begin position="2"/>
        <end position="171"/>
    </location>
</feature>
<dbReference type="EMBL" id="DSLL01000010">
    <property type="protein sequence ID" value="HEH30792.1"/>
    <property type="molecule type" value="Genomic_DNA"/>
</dbReference>
<feature type="binding site" evidence="6">
    <location>
        <position position="90"/>
    </location>
    <ligand>
        <name>S-adenosyl-L-methionine</name>
        <dbReference type="ChEBI" id="CHEBI:59789"/>
    </ligand>
</feature>
<evidence type="ECO:0000259" key="7">
    <source>
        <dbReference type="Pfam" id="PF00590"/>
    </source>
</evidence>
<keyword evidence="5 6" id="KW-0949">S-adenosyl-L-methionine</keyword>
<organism evidence="8">
    <name type="scientific">Ignisphaera aggregans</name>
    <dbReference type="NCBI Taxonomy" id="334771"/>
    <lineage>
        <taxon>Archaea</taxon>
        <taxon>Thermoproteota</taxon>
        <taxon>Thermoprotei</taxon>
        <taxon>Desulfurococcales</taxon>
        <taxon>Desulfurococcaceae</taxon>
        <taxon>Ignisphaera</taxon>
    </lineage>
</organism>
<keyword evidence="4 8" id="KW-0808">Transferase</keyword>
<dbReference type="SUPFAM" id="SSF53790">
    <property type="entry name" value="Tetrapyrrole methylase"/>
    <property type="match status" value="1"/>
</dbReference>
<comment type="caution">
    <text evidence="8">The sequence shown here is derived from an EMBL/GenBank/DDBJ whole genome shotgun (WGS) entry which is preliminary data.</text>
</comment>
<dbReference type="InterPro" id="IPR004551">
    <property type="entry name" value="Dphthn_synthase"/>
</dbReference>
<evidence type="ECO:0000256" key="6">
    <source>
        <dbReference type="PIRSR" id="PIRSR036432-1"/>
    </source>
</evidence>
<dbReference type="Gene3D" id="3.30.950.10">
    <property type="entry name" value="Methyltransferase, Cobalt-precorrin-4 Transmethylase, Domain 2"/>
    <property type="match status" value="1"/>
</dbReference>
<evidence type="ECO:0000256" key="5">
    <source>
        <dbReference type="ARBA" id="ARBA00022691"/>
    </source>
</evidence>
<dbReference type="GO" id="GO:0017183">
    <property type="term" value="P:protein histidyl modification to diphthamide"/>
    <property type="evidence" value="ECO:0007669"/>
    <property type="project" value="UniProtKB-UniPathway"/>
</dbReference>
<name>A0A7J2T9W9_9CREN</name>
<comment type="similarity">
    <text evidence="2">Belongs to the diphthine synthase family.</text>
</comment>